<dbReference type="Pfam" id="PF13672">
    <property type="entry name" value="PP2C_2"/>
    <property type="match status" value="1"/>
</dbReference>
<protein>
    <recommendedName>
        <fullName evidence="2">PPM-type phosphatase domain-containing protein</fullName>
    </recommendedName>
</protein>
<dbReference type="SUPFAM" id="SSF81606">
    <property type="entry name" value="PP2C-like"/>
    <property type="match status" value="1"/>
</dbReference>
<feature type="compositionally biased region" description="Pro residues" evidence="1">
    <location>
        <begin position="35"/>
        <end position="49"/>
    </location>
</feature>
<reference evidence="3 4" key="1">
    <citation type="submission" date="2018-03" db="EMBL/GenBank/DDBJ databases">
        <title>Characteristics and genome of n-alkane degrading marine bacteria Gordonia iterans isolated from crude oil contaminated in Tae-an, South Korea.</title>
        <authorList>
            <person name="Lee S.-S."/>
            <person name="Kim H."/>
        </authorList>
    </citation>
    <scope>NUCLEOTIDE SEQUENCE [LARGE SCALE GENOMIC DNA]</scope>
    <source>
        <strain evidence="3 4">Co17</strain>
    </source>
</reference>
<keyword evidence="4" id="KW-1185">Reference proteome</keyword>
<accession>A0A2S0KG36</accession>
<dbReference type="AlphaFoldDB" id="A0A2S0KG36"/>
<dbReference type="KEGG" id="git:C6V83_10650"/>
<proteinExistence type="predicted"/>
<evidence type="ECO:0000259" key="2">
    <source>
        <dbReference type="Pfam" id="PF13672"/>
    </source>
</evidence>
<feature type="compositionally biased region" description="Basic residues" evidence="1">
    <location>
        <begin position="1"/>
        <end position="10"/>
    </location>
</feature>
<organism evidence="3 4">
    <name type="scientific">Gordonia iterans</name>
    <dbReference type="NCBI Taxonomy" id="1004901"/>
    <lineage>
        <taxon>Bacteria</taxon>
        <taxon>Bacillati</taxon>
        <taxon>Actinomycetota</taxon>
        <taxon>Actinomycetes</taxon>
        <taxon>Mycobacteriales</taxon>
        <taxon>Gordoniaceae</taxon>
        <taxon>Gordonia</taxon>
    </lineage>
</organism>
<evidence type="ECO:0000256" key="1">
    <source>
        <dbReference type="SAM" id="MobiDB-lite"/>
    </source>
</evidence>
<name>A0A2S0KG36_9ACTN</name>
<feature type="region of interest" description="Disordered" evidence="1">
    <location>
        <begin position="1"/>
        <end position="59"/>
    </location>
</feature>
<gene>
    <name evidence="3" type="ORF">C6V83_10650</name>
</gene>
<dbReference type="InterPro" id="IPR036457">
    <property type="entry name" value="PPM-type-like_dom_sf"/>
</dbReference>
<sequence>MNVRLRKKPKRPDDDTPPPAEPAGGAGAIPDPVAVAPPPHPVPPPPVSPDPWSIRPAVPLHTGDQLPAIGVEDGWPSYRPVVVGESSVPRTAVPVVGPARSVYRPDTVLDGWTEAGLGMLAASVRGDGHRRTGLPRQDDVAVLYDAQRRRVVVAVADGLSAASHAHQAASAACRYAVQWLDTQCGDVAATDIPWEALIGAAAHQVRLVAEQAVTPDPGLDDLARLNVLAAAAATTFSCVVMDMRDGEPEQEYLSGSGVAIGDSSVVRLSEAGFEFLGGAKSEDPGGLARSEVLPLPYFAPSTIEPFSVDLYADEYLLVGTDGVWDALGGGGGRLGSALGRVLRRAQPSMTEFGHVVDFAKDTFDDDRTLAALWLSERGENDGCD</sequence>
<dbReference type="EMBL" id="CP027433">
    <property type="protein sequence ID" value="AVM00662.1"/>
    <property type="molecule type" value="Genomic_DNA"/>
</dbReference>
<dbReference type="Gene3D" id="3.60.40.10">
    <property type="entry name" value="PPM-type phosphatase domain"/>
    <property type="match status" value="1"/>
</dbReference>
<evidence type="ECO:0000313" key="4">
    <source>
        <dbReference type="Proteomes" id="UP000239814"/>
    </source>
</evidence>
<evidence type="ECO:0000313" key="3">
    <source>
        <dbReference type="EMBL" id="AVM00662.1"/>
    </source>
</evidence>
<feature type="domain" description="PPM-type phosphatase" evidence="2">
    <location>
        <begin position="125"/>
        <end position="270"/>
    </location>
</feature>
<dbReference type="Proteomes" id="UP000239814">
    <property type="component" value="Chromosome"/>
</dbReference>
<dbReference type="InterPro" id="IPR001932">
    <property type="entry name" value="PPM-type_phosphatase-like_dom"/>
</dbReference>